<accession>A0A317E5R3</accession>
<feature type="signal peptide" evidence="2">
    <location>
        <begin position="1"/>
        <end position="29"/>
    </location>
</feature>
<proteinExistence type="predicted"/>
<evidence type="ECO:0000256" key="2">
    <source>
        <dbReference type="SAM" id="SignalP"/>
    </source>
</evidence>
<dbReference type="Gene3D" id="2.30.30.240">
    <property type="entry name" value="PRC-barrel domain"/>
    <property type="match status" value="1"/>
</dbReference>
<dbReference type="PANTHER" id="PTHR36505:SF1">
    <property type="entry name" value="BLR1072 PROTEIN"/>
    <property type="match status" value="1"/>
</dbReference>
<protein>
    <recommendedName>
        <fullName evidence="3">PRC-barrel domain-containing protein</fullName>
    </recommendedName>
</protein>
<feature type="chain" id="PRO_5016340848" description="PRC-barrel domain-containing protein" evidence="2">
    <location>
        <begin position="30"/>
        <end position="149"/>
    </location>
</feature>
<name>A0A317E5R3_9PROT</name>
<reference evidence="4 5" key="1">
    <citation type="submission" date="2018-05" db="EMBL/GenBank/DDBJ databases">
        <title>Zavarzinia sp. HR-AS.</title>
        <authorList>
            <person name="Lee Y."/>
            <person name="Jeon C.O."/>
        </authorList>
    </citation>
    <scope>NUCLEOTIDE SEQUENCE [LARGE SCALE GENOMIC DNA]</scope>
    <source>
        <strain evidence="4 5">HR-AS</strain>
    </source>
</reference>
<keyword evidence="5" id="KW-1185">Reference proteome</keyword>
<evidence type="ECO:0000259" key="3">
    <source>
        <dbReference type="Pfam" id="PF05239"/>
    </source>
</evidence>
<dbReference type="InterPro" id="IPR011033">
    <property type="entry name" value="PRC_barrel-like_sf"/>
</dbReference>
<dbReference type="Pfam" id="PF05239">
    <property type="entry name" value="PRC"/>
    <property type="match status" value="1"/>
</dbReference>
<dbReference type="InterPro" id="IPR027275">
    <property type="entry name" value="PRC-brl_dom"/>
</dbReference>
<dbReference type="AlphaFoldDB" id="A0A317E5R3"/>
<dbReference type="SUPFAM" id="SSF50346">
    <property type="entry name" value="PRC-barrel domain"/>
    <property type="match status" value="1"/>
</dbReference>
<evidence type="ECO:0000313" key="4">
    <source>
        <dbReference type="EMBL" id="PWR20355.1"/>
    </source>
</evidence>
<gene>
    <name evidence="4" type="ORF">DKG74_15220</name>
</gene>
<feature type="domain" description="PRC-barrel" evidence="3">
    <location>
        <begin position="62"/>
        <end position="131"/>
    </location>
</feature>
<feature type="compositionally biased region" description="Low complexity" evidence="1">
    <location>
        <begin position="43"/>
        <end position="54"/>
    </location>
</feature>
<dbReference type="Proteomes" id="UP000245461">
    <property type="component" value="Unassembled WGS sequence"/>
</dbReference>
<dbReference type="EMBL" id="QGLE01000009">
    <property type="protein sequence ID" value="PWR20355.1"/>
    <property type="molecule type" value="Genomic_DNA"/>
</dbReference>
<evidence type="ECO:0000313" key="5">
    <source>
        <dbReference type="Proteomes" id="UP000245461"/>
    </source>
</evidence>
<dbReference type="PANTHER" id="PTHR36505">
    <property type="entry name" value="BLR1072 PROTEIN"/>
    <property type="match status" value="1"/>
</dbReference>
<organism evidence="4 5">
    <name type="scientific">Zavarzinia aquatilis</name>
    <dbReference type="NCBI Taxonomy" id="2211142"/>
    <lineage>
        <taxon>Bacteria</taxon>
        <taxon>Pseudomonadati</taxon>
        <taxon>Pseudomonadota</taxon>
        <taxon>Alphaproteobacteria</taxon>
        <taxon>Rhodospirillales</taxon>
        <taxon>Zavarziniaceae</taxon>
        <taxon>Zavarzinia</taxon>
    </lineage>
</organism>
<comment type="caution">
    <text evidence="4">The sequence shown here is derived from an EMBL/GenBank/DDBJ whole genome shotgun (WGS) entry which is preliminary data.</text>
</comment>
<sequence>MTKENAMNKTLTAVALTAILAGATVPALAQEGTMSPPRATSEAPLAAPAGETAAPAASATDIRAGALIGADVTNAAGEDVGEVTDLVIGSDNKVSTAIVSVGGFLGVGDKLVAIALADLTVTPDEDGALTVKVAASKDQLKAMPEVVLN</sequence>
<keyword evidence="2" id="KW-0732">Signal</keyword>
<feature type="region of interest" description="Disordered" evidence="1">
    <location>
        <begin position="31"/>
        <end position="54"/>
    </location>
</feature>
<evidence type="ECO:0000256" key="1">
    <source>
        <dbReference type="SAM" id="MobiDB-lite"/>
    </source>
</evidence>